<dbReference type="Pfam" id="PF00328">
    <property type="entry name" value="His_Phos_2"/>
    <property type="match status" value="1"/>
</dbReference>
<dbReference type="InterPro" id="IPR050645">
    <property type="entry name" value="Histidine_acid_phosphatase"/>
</dbReference>
<dbReference type="InterPro" id="IPR033379">
    <property type="entry name" value="Acid_Pase_AS"/>
</dbReference>
<protein>
    <recommendedName>
        <fullName evidence="5">2-phosphoxylose phosphatase 1</fullName>
    </recommendedName>
    <alternativeName>
        <fullName evidence="6">Acid phosphatase-like protein 2</fullName>
    </alternativeName>
</protein>
<keyword evidence="3" id="KW-0378">Hydrolase</keyword>
<keyword evidence="9" id="KW-1185">Reference proteome</keyword>
<evidence type="ECO:0000256" key="3">
    <source>
        <dbReference type="ARBA" id="ARBA00022801"/>
    </source>
</evidence>
<comment type="caution">
    <text evidence="8">The sequence shown here is derived from an EMBL/GenBank/DDBJ whole genome shotgun (WGS) entry which is preliminary data.</text>
</comment>
<evidence type="ECO:0000256" key="1">
    <source>
        <dbReference type="ARBA" id="ARBA00000032"/>
    </source>
</evidence>
<reference evidence="8 9" key="1">
    <citation type="journal article" date="2024" name="bioRxiv">
        <title>A reference genome for Trichogramma kaykai: A tiny desert-dwelling parasitoid wasp with competing sex-ratio distorters.</title>
        <authorList>
            <person name="Culotta J."/>
            <person name="Lindsey A.R."/>
        </authorList>
    </citation>
    <scope>NUCLEOTIDE SEQUENCE [LARGE SCALE GENOMIC DNA]</scope>
    <source>
        <strain evidence="8 9">KSX58</strain>
    </source>
</reference>
<gene>
    <name evidence="8" type="ORF">TKK_007759</name>
</gene>
<proteinExistence type="inferred from homology"/>
<sequence>MTTSRSLVILCAWLLILELAPLSRASAATSDELRLCQLSVVFRHGDRMPDKFPLRFPNDPNMHEDFEPGGLINEGKRRVYRLGELLRKRYGDFLGTDYEEGKVFGLSSYMPRTMMSLQLMLSALYPAFLSKKQRWHENLNWQPIPARYLEFKKDTLFSGDKCDLAVEEQKKVFESDETKIRWKEYEPYLEDLRLKTGKESPINWNDLLILHNNLDIENRLNMTMLPWMKEVLVNKKLEELRHLFYELTGKTELLRRYLAGDFIRRINEDILKAKNEPKQARKISVYSGHDKNIISLLQHLKIYQPDFPDFSAALIFELLSQNSSHYVRIWRYQGIPEEFELLQLPKCDTLCPLDDYLNITRSLQMTDDEVNCVKSSDLYFDATN</sequence>
<dbReference type="InterPro" id="IPR029033">
    <property type="entry name" value="His_PPase_superfam"/>
</dbReference>
<dbReference type="Gene3D" id="3.40.50.1240">
    <property type="entry name" value="Phosphoglycerate mutase-like"/>
    <property type="match status" value="1"/>
</dbReference>
<dbReference type="AlphaFoldDB" id="A0ABD2X1G7"/>
<accession>A0ABD2X1G7</accession>
<dbReference type="PANTHER" id="PTHR11567:SF110">
    <property type="entry name" value="2-PHOSPHOXYLOSE PHOSPHATASE 1"/>
    <property type="match status" value="1"/>
</dbReference>
<dbReference type="EMBL" id="JBJJXI010000059">
    <property type="protein sequence ID" value="KAL3398624.1"/>
    <property type="molecule type" value="Genomic_DNA"/>
</dbReference>
<dbReference type="PROSITE" id="PS00616">
    <property type="entry name" value="HIS_ACID_PHOSPHAT_1"/>
    <property type="match status" value="1"/>
</dbReference>
<evidence type="ECO:0000256" key="7">
    <source>
        <dbReference type="SAM" id="SignalP"/>
    </source>
</evidence>
<keyword evidence="7" id="KW-0732">Signal</keyword>
<dbReference type="GO" id="GO:0003993">
    <property type="term" value="F:acid phosphatase activity"/>
    <property type="evidence" value="ECO:0007669"/>
    <property type="project" value="UniProtKB-EC"/>
</dbReference>
<dbReference type="PANTHER" id="PTHR11567">
    <property type="entry name" value="ACID PHOSPHATASE-RELATED"/>
    <property type="match status" value="1"/>
</dbReference>
<comment type="catalytic activity">
    <reaction evidence="4">
        <text>3-O-[beta-D-GlcA-(1-&gt;3)-beta-D-Gal-(1-&gt;3)-beta-D-Gal-(1-&gt;4)-beta-D-2-O-P-Xyl]-L-seryl-[protein] + H2O = 3-O-(beta-D-GlcA-(1-&gt;3)-beta-D-Gal-(1-&gt;3)-beta-D-Gal-(1-&gt;4)-beta-D-Xyl)-L-seryl-[protein] + phosphate</text>
        <dbReference type="Rhea" id="RHEA:56512"/>
        <dbReference type="Rhea" id="RHEA-COMP:12573"/>
        <dbReference type="Rhea" id="RHEA-COMP:14559"/>
        <dbReference type="ChEBI" id="CHEBI:15377"/>
        <dbReference type="ChEBI" id="CHEBI:43474"/>
        <dbReference type="ChEBI" id="CHEBI:132093"/>
        <dbReference type="ChEBI" id="CHEBI:140495"/>
    </reaction>
</comment>
<comment type="catalytic activity">
    <reaction evidence="1">
        <text>a phosphate monoester + H2O = an alcohol + phosphate</text>
        <dbReference type="Rhea" id="RHEA:15017"/>
        <dbReference type="ChEBI" id="CHEBI:15377"/>
        <dbReference type="ChEBI" id="CHEBI:30879"/>
        <dbReference type="ChEBI" id="CHEBI:43474"/>
        <dbReference type="ChEBI" id="CHEBI:67140"/>
        <dbReference type="EC" id="3.1.3.2"/>
    </reaction>
</comment>
<dbReference type="CDD" id="cd07061">
    <property type="entry name" value="HP_HAP_like"/>
    <property type="match status" value="1"/>
</dbReference>
<organism evidence="8 9">
    <name type="scientific">Trichogramma kaykai</name>
    <dbReference type="NCBI Taxonomy" id="54128"/>
    <lineage>
        <taxon>Eukaryota</taxon>
        <taxon>Metazoa</taxon>
        <taxon>Ecdysozoa</taxon>
        <taxon>Arthropoda</taxon>
        <taxon>Hexapoda</taxon>
        <taxon>Insecta</taxon>
        <taxon>Pterygota</taxon>
        <taxon>Neoptera</taxon>
        <taxon>Endopterygota</taxon>
        <taxon>Hymenoptera</taxon>
        <taxon>Apocrita</taxon>
        <taxon>Proctotrupomorpha</taxon>
        <taxon>Chalcidoidea</taxon>
        <taxon>Trichogrammatidae</taxon>
        <taxon>Trichogramma</taxon>
    </lineage>
</organism>
<comment type="similarity">
    <text evidence="2">Belongs to the histidine acid phosphatase family.</text>
</comment>
<evidence type="ECO:0000256" key="4">
    <source>
        <dbReference type="ARBA" id="ARBA00036311"/>
    </source>
</evidence>
<evidence type="ECO:0000256" key="2">
    <source>
        <dbReference type="ARBA" id="ARBA00005375"/>
    </source>
</evidence>
<dbReference type="SUPFAM" id="SSF53254">
    <property type="entry name" value="Phosphoglycerate mutase-like"/>
    <property type="match status" value="1"/>
</dbReference>
<evidence type="ECO:0000313" key="9">
    <source>
        <dbReference type="Proteomes" id="UP001627154"/>
    </source>
</evidence>
<feature type="chain" id="PRO_5044806683" description="2-phosphoxylose phosphatase 1" evidence="7">
    <location>
        <begin position="26"/>
        <end position="384"/>
    </location>
</feature>
<evidence type="ECO:0000313" key="8">
    <source>
        <dbReference type="EMBL" id="KAL3398624.1"/>
    </source>
</evidence>
<dbReference type="Proteomes" id="UP001627154">
    <property type="component" value="Unassembled WGS sequence"/>
</dbReference>
<name>A0ABD2X1G7_9HYME</name>
<evidence type="ECO:0000256" key="5">
    <source>
        <dbReference type="ARBA" id="ARBA00040357"/>
    </source>
</evidence>
<dbReference type="InterPro" id="IPR000560">
    <property type="entry name" value="His_Pase_clade-2"/>
</dbReference>
<evidence type="ECO:0000256" key="6">
    <source>
        <dbReference type="ARBA" id="ARBA00041499"/>
    </source>
</evidence>
<feature type="signal peptide" evidence="7">
    <location>
        <begin position="1"/>
        <end position="25"/>
    </location>
</feature>